<dbReference type="OrthoDB" id="10692634at2759"/>
<organism evidence="3 4">
    <name type="scientific">Chlamydomonas eustigma</name>
    <dbReference type="NCBI Taxonomy" id="1157962"/>
    <lineage>
        <taxon>Eukaryota</taxon>
        <taxon>Viridiplantae</taxon>
        <taxon>Chlorophyta</taxon>
        <taxon>core chlorophytes</taxon>
        <taxon>Chlorophyceae</taxon>
        <taxon>CS clade</taxon>
        <taxon>Chlamydomonadales</taxon>
        <taxon>Chlamydomonadaceae</taxon>
        <taxon>Chlamydomonas</taxon>
    </lineage>
</organism>
<proteinExistence type="predicted"/>
<dbReference type="Proteomes" id="UP000232323">
    <property type="component" value="Unassembled WGS sequence"/>
</dbReference>
<dbReference type="EMBL" id="BEGY01000005">
    <property type="protein sequence ID" value="GAX74046.1"/>
    <property type="molecule type" value="Genomic_DNA"/>
</dbReference>
<reference evidence="3 4" key="1">
    <citation type="submission" date="2017-08" db="EMBL/GenBank/DDBJ databases">
        <title>Acidophilic green algal genome provides insights into adaptation to an acidic environment.</title>
        <authorList>
            <person name="Hirooka S."/>
            <person name="Hirose Y."/>
            <person name="Kanesaki Y."/>
            <person name="Higuchi S."/>
            <person name="Fujiwara T."/>
            <person name="Onuma R."/>
            <person name="Era A."/>
            <person name="Ohbayashi R."/>
            <person name="Uzuka A."/>
            <person name="Nozaki H."/>
            <person name="Yoshikawa H."/>
            <person name="Miyagishima S.Y."/>
        </authorList>
    </citation>
    <scope>NUCLEOTIDE SEQUENCE [LARGE SCALE GENOMIC DNA]</scope>
    <source>
        <strain evidence="3 4">NIES-2499</strain>
    </source>
</reference>
<feature type="coiled-coil region" evidence="1">
    <location>
        <begin position="33"/>
        <end position="189"/>
    </location>
</feature>
<comment type="caution">
    <text evidence="3">The sequence shown here is derived from an EMBL/GenBank/DDBJ whole genome shotgun (WGS) entry which is preliminary data.</text>
</comment>
<keyword evidence="4" id="KW-1185">Reference proteome</keyword>
<evidence type="ECO:0000313" key="4">
    <source>
        <dbReference type="Proteomes" id="UP000232323"/>
    </source>
</evidence>
<evidence type="ECO:0000256" key="2">
    <source>
        <dbReference type="SAM" id="MobiDB-lite"/>
    </source>
</evidence>
<feature type="compositionally biased region" description="Low complexity" evidence="2">
    <location>
        <begin position="1655"/>
        <end position="1671"/>
    </location>
</feature>
<name>A0A250WTG8_9CHLO</name>
<sequence>MSTYRDTSRGDTNDLILQIRDLSKQLEGRKQANVKLSTENARLQRQLYDLQQRLADIETGRATKRGEAASLLALRQRAANTKSQSQDTANNLQEAMDQNQQLVDAVNKVQQDLQVMQAQLDGSLKRESEYEQEMAQKDVLVQQLTETKSALELTLNETQKANDELEKAREGLMKENARLVQQLSDVQKSHESTLAAVQQDAAAAREAQRTQLMVEHDGALRQETSAALSKHEQLMELQAKVQQATQPLPSLPSTWKTLEGPLLPSRDPKSTSSIVGTDEALLNCVEVLLHTCAGTASTPLWPCLLLEHPGLGCEFVMLTPNSDRMMLESALFPTKKEGAVSYHNQVAVAAADTAGGRGSDRPLDMLSSDAVPQARVQDSFALDPNGHQGAAATVNGDQGAAATVNGDQGAAATVSGTPPNELPAALQNGTGAAEAVITGREAEAAAETGIVSAGHPTLPYTCDINKMVMLHFSHKDSLALGLLSGSKTGTSQPKSADPLSSAGGSLCITLLNLQAGLLGGMVLPGTGPGTGDMTAVQQLLVVFTQHRPLFLSHPNLASTPQQEQLVIGGAPDPVVDGDILERVVAVCVELFCVEGPSSGSTLPDAAVCPTSHAMTLSTDWRGVKPPGTPSPGPQEFVVDMQSFHPLQLEAARSSGLFDAAGCTFEGTDGRLYQVWGIQSHKLREQATSKRSMWKGLPLALDGFNPARTTIGAAMLPLSQALRAPSASKVHATRSQAILQGQPPSSFPEPYPTDPGTSAQQLPLLRATVATADHSLQDSHAEAVITVNVRLRQDLMLSDALLPGLSGGTQAGASFNPTPVIAAFQPVMHSQEVPLPMVTGQASEKAEPVVVEEGAVGSALTAVPEVTLRDDQAVATASFPQGDQRWSVEMVARQVKVAGLLARLQQVVEGGWRDICRTAACSEEAAQPASLQNLASSSKEVMQSCLKEIHGELKGCSVIAASVKSPPEEQNLAEDMAAMTRGQVFRCLQQLIQRTYHLVQITILSHQLWLWYQGQSPTAAATSSLPAQSTPQLYPCVPVPGEQHQHLLSYMAEVLETAISDMGLTASQPSPSHTAPLPSLQATTLSMAVAVQVDVEQGCTAAITAAKTTRTSLSADTAAITAAETTRTSLSADTAAITAAETTRTSLSADTAAITAAETNRTSLSADKNTQGSTQQVSEEAMSAALVAATCSGLAPVSGTLALGLAAVCKVAASAAAGGPASGTLARHPAIVALAQLGLMQTNTSSVAAGFGAPPGTTPSSQLLMVVSQLQPVFGKLPVKAEPIATAPSPQAAATWLVSSSRQRCLIGACCALWTALLAAYTSHTALLMSGGRYQGLVAVVNALAPELERAVSQVQALLTGIKISIQAYSDDILATALPKVAQVLSQHITGLIGLTYGILLQQLLLPITVIPSSTYVPGATPSTYVPGATPSAAWQASGLNSWQGCELTVATCSLQQLQQAASQVLEPADAASASRLPAPLPASPVVLGSLSNALSSKIQPLAAGWAPMQAVLLLDTQKYSGVSSHSDPSVNAAQSALPDAVERAAGLLNWRLIRAEQLIGGGPFDAGSPAWMEALKQGAPHADLCVLIGSSPELMSAAKIQGLPVAQDKDFQQPSDPRAVAKQLVARVVLHVLHARAAALNQRRPALQTPPPSAPVSRRPSSSGAPLSAAGLPPAGISGASRLVSTFVDEGIDAAGRQQLLQSTRDLSSRLTSALSNLKAPLQPSQQLLTAAGAVSAACLPVLEQQQLLLEGALSAIDVMAAMQEASKRVALPAMRSRQMNGAGATLTPLRSPAPGVASPALEAALQAQAANLMQQEPGGKQQQGLESRGQGAGPPQSTESEDEEAHVIPLSAVKLPTGADDVESDAASVRSASTIEGGLPSMRRR</sequence>
<accession>A0A250WTG8</accession>
<feature type="region of interest" description="Disordered" evidence="2">
    <location>
        <begin position="1641"/>
        <end position="1671"/>
    </location>
</feature>
<dbReference type="STRING" id="1157962.A0A250WTG8"/>
<protein>
    <submittedName>
        <fullName evidence="3">Uncharacterized protein</fullName>
    </submittedName>
</protein>
<evidence type="ECO:0000313" key="3">
    <source>
        <dbReference type="EMBL" id="GAX74046.1"/>
    </source>
</evidence>
<gene>
    <name evidence="3" type="ORF">CEUSTIGMA_g1496.t1</name>
</gene>
<evidence type="ECO:0000256" key="1">
    <source>
        <dbReference type="SAM" id="Coils"/>
    </source>
</evidence>
<keyword evidence="1" id="KW-0175">Coiled coil</keyword>
<feature type="region of interest" description="Disordered" evidence="2">
    <location>
        <begin position="1815"/>
        <end position="1886"/>
    </location>
</feature>